<feature type="transmembrane region" description="Helical" evidence="1">
    <location>
        <begin position="134"/>
        <end position="154"/>
    </location>
</feature>
<protein>
    <recommendedName>
        <fullName evidence="3">DUF11 domain-containing protein</fullName>
    </recommendedName>
</protein>
<evidence type="ECO:0000256" key="1">
    <source>
        <dbReference type="SAM" id="Phobius"/>
    </source>
</evidence>
<evidence type="ECO:0000313" key="2">
    <source>
        <dbReference type="EMBL" id="CBX27705.1"/>
    </source>
</evidence>
<organism evidence="2">
    <name type="scientific">uncultured Desulfobacterium sp</name>
    <dbReference type="NCBI Taxonomy" id="201089"/>
    <lineage>
        <taxon>Bacteria</taxon>
        <taxon>Pseudomonadati</taxon>
        <taxon>Thermodesulfobacteriota</taxon>
        <taxon>Desulfobacteria</taxon>
        <taxon>Desulfobacterales</taxon>
        <taxon>Desulfobacteriaceae</taxon>
        <taxon>Desulfobacterium</taxon>
        <taxon>environmental samples</taxon>
    </lineage>
</organism>
<proteinExistence type="predicted"/>
<keyword evidence="1" id="KW-1133">Transmembrane helix</keyword>
<evidence type="ECO:0008006" key="3">
    <source>
        <dbReference type="Google" id="ProtNLM"/>
    </source>
</evidence>
<name>E1YAW1_9BACT</name>
<gene>
    <name evidence="2" type="ORF">N47_H25270</name>
</gene>
<keyword evidence="1" id="KW-0472">Membrane</keyword>
<reference evidence="2" key="1">
    <citation type="journal article" date="2011" name="Environ. Microbiol.">
        <title>Genomic insights into the metabolic potential of the polycyclic aromatic hydrocarbon degrading sulfate-reducing Deltaproteobacterium N47.</title>
        <authorList>
            <person name="Bergmann F."/>
            <person name="Selesi D."/>
            <person name="Weinmaier T."/>
            <person name="Tischler P."/>
            <person name="Rattei T."/>
            <person name="Meckenstock R.U."/>
        </authorList>
    </citation>
    <scope>NUCLEOTIDE SEQUENCE</scope>
</reference>
<sequence>MYCRPASANDPITASIKPPSIQANMGDRIIYTGTITNNTDKPITNVIAYISLANVTQDKEAPMDLEDWNANKAIKIDSIPPRGNYMGQWPMRLIDSGSYVAYITVVDKNIATPISSTMSPLEIKRLIRLNPHNILPVAIGEPILIGAVFIFITFKRKKR</sequence>
<dbReference type="EMBL" id="FR695866">
    <property type="protein sequence ID" value="CBX27705.1"/>
    <property type="molecule type" value="Genomic_DNA"/>
</dbReference>
<accession>E1YAW1</accession>
<dbReference type="AlphaFoldDB" id="E1YAW1"/>
<keyword evidence="1" id="KW-0812">Transmembrane</keyword>